<dbReference type="Pfam" id="PF00076">
    <property type="entry name" value="RRM_1"/>
    <property type="match status" value="1"/>
</dbReference>
<dbReference type="PIRSF" id="PIRSF037949">
    <property type="entry name" value="Transl_init_eIF-3_RNA-bind"/>
    <property type="match status" value="1"/>
</dbReference>
<dbReference type="InterPro" id="IPR035979">
    <property type="entry name" value="RBD_domain_sf"/>
</dbReference>
<keyword evidence="2 8" id="KW-0396">Initiation factor</keyword>
<evidence type="ECO:0000313" key="8">
    <source>
        <dbReference type="EMBL" id="CBN73983.1"/>
    </source>
</evidence>
<dbReference type="InterPro" id="IPR000504">
    <property type="entry name" value="RRM_dom"/>
</dbReference>
<evidence type="ECO:0000256" key="3">
    <source>
        <dbReference type="ARBA" id="ARBA00022884"/>
    </source>
</evidence>
<dbReference type="CDD" id="cd12408">
    <property type="entry name" value="RRM_eIF3G_like"/>
    <property type="match status" value="1"/>
</dbReference>
<reference evidence="8 9" key="1">
    <citation type="journal article" date="2010" name="Nature">
        <title>The Ectocarpus genome and the independent evolution of multicellularity in brown algae.</title>
        <authorList>
            <person name="Cock J.M."/>
            <person name="Sterck L."/>
            <person name="Rouze P."/>
            <person name="Scornet D."/>
            <person name="Allen A.E."/>
            <person name="Amoutzias G."/>
            <person name="Anthouard V."/>
            <person name="Artiguenave F."/>
            <person name="Aury J.M."/>
            <person name="Badger J.H."/>
            <person name="Beszteri B."/>
            <person name="Billiau K."/>
            <person name="Bonnet E."/>
            <person name="Bothwell J.H."/>
            <person name="Bowler C."/>
            <person name="Boyen C."/>
            <person name="Brownlee C."/>
            <person name="Carrano C.J."/>
            <person name="Charrier B."/>
            <person name="Cho G.Y."/>
            <person name="Coelho S.M."/>
            <person name="Collen J."/>
            <person name="Corre E."/>
            <person name="Da Silva C."/>
            <person name="Delage L."/>
            <person name="Delaroque N."/>
            <person name="Dittami S.M."/>
            <person name="Doulbeau S."/>
            <person name="Elias M."/>
            <person name="Farnham G."/>
            <person name="Gachon C.M."/>
            <person name="Gschloessl B."/>
            <person name="Heesch S."/>
            <person name="Jabbari K."/>
            <person name="Jubin C."/>
            <person name="Kawai H."/>
            <person name="Kimura K."/>
            <person name="Kloareg B."/>
            <person name="Kupper F.C."/>
            <person name="Lang D."/>
            <person name="Le Bail A."/>
            <person name="Leblanc C."/>
            <person name="Lerouge P."/>
            <person name="Lohr M."/>
            <person name="Lopez P.J."/>
            <person name="Martens C."/>
            <person name="Maumus F."/>
            <person name="Michel G."/>
            <person name="Miranda-Saavedra D."/>
            <person name="Morales J."/>
            <person name="Moreau H."/>
            <person name="Motomura T."/>
            <person name="Nagasato C."/>
            <person name="Napoli C.A."/>
            <person name="Nelson D.R."/>
            <person name="Nyvall-Collen P."/>
            <person name="Peters A.F."/>
            <person name="Pommier C."/>
            <person name="Potin P."/>
            <person name="Poulain J."/>
            <person name="Quesneville H."/>
            <person name="Read B."/>
            <person name="Rensing S.A."/>
            <person name="Ritter A."/>
            <person name="Rousvoal S."/>
            <person name="Samanta M."/>
            <person name="Samson G."/>
            <person name="Schroeder D.C."/>
            <person name="Segurens B."/>
            <person name="Strittmatter M."/>
            <person name="Tonon T."/>
            <person name="Tregear J.W."/>
            <person name="Valentin K."/>
            <person name="von Dassow P."/>
            <person name="Yamagishi T."/>
            <person name="Van de Peer Y."/>
            <person name="Wincker P."/>
        </authorList>
    </citation>
    <scope>NUCLEOTIDE SEQUENCE [LARGE SCALE GENOMIC DNA]</scope>
    <source>
        <strain evidence="9">Ec32 / CCAP1310/4</strain>
    </source>
</reference>
<dbReference type="InterPro" id="IPR017334">
    <property type="entry name" value="eIF3_g"/>
</dbReference>
<keyword evidence="9" id="KW-1185">Reference proteome</keyword>
<evidence type="ECO:0000256" key="1">
    <source>
        <dbReference type="ARBA" id="ARBA00022490"/>
    </source>
</evidence>
<evidence type="ECO:0000313" key="9">
    <source>
        <dbReference type="Proteomes" id="UP000002630"/>
    </source>
</evidence>
<dbReference type="Proteomes" id="UP000002630">
    <property type="component" value="Linkage Group LG07"/>
</dbReference>
<gene>
    <name evidence="8" type="primary">EIF3g</name>
    <name evidence="8" type="ORF">Esi_0009_0158</name>
</gene>
<dbReference type="GO" id="GO:0003743">
    <property type="term" value="F:translation initiation factor activity"/>
    <property type="evidence" value="ECO:0007669"/>
    <property type="project" value="UniProtKB-KW"/>
</dbReference>
<accession>D8LTT6</accession>
<keyword evidence="3 5" id="KW-0694">RNA-binding</keyword>
<dbReference type="eggNOG" id="KOG0122">
    <property type="taxonomic scope" value="Eukaryota"/>
</dbReference>
<dbReference type="InterPro" id="IPR024675">
    <property type="entry name" value="eIF3g_N"/>
</dbReference>
<dbReference type="STRING" id="2880.D8LTT6"/>
<feature type="domain" description="RRM" evidence="7">
    <location>
        <begin position="176"/>
        <end position="226"/>
    </location>
</feature>
<dbReference type="InParanoid" id="D8LTT6"/>
<evidence type="ECO:0000256" key="5">
    <source>
        <dbReference type="PROSITE-ProRule" id="PRU00176"/>
    </source>
</evidence>
<feature type="region of interest" description="Disordered" evidence="6">
    <location>
        <begin position="74"/>
        <end position="141"/>
    </location>
</feature>
<dbReference type="GO" id="GO:0003723">
    <property type="term" value="F:RNA binding"/>
    <property type="evidence" value="ECO:0007669"/>
    <property type="project" value="UniProtKB-UniRule"/>
</dbReference>
<evidence type="ECO:0000256" key="2">
    <source>
        <dbReference type="ARBA" id="ARBA00022540"/>
    </source>
</evidence>
<feature type="region of interest" description="Disordered" evidence="6">
    <location>
        <begin position="1"/>
        <end position="30"/>
    </location>
</feature>
<dbReference type="Pfam" id="PF12353">
    <property type="entry name" value="eIF3g"/>
    <property type="match status" value="1"/>
</dbReference>
<name>D8LTT6_ECTSI</name>
<evidence type="ECO:0000256" key="6">
    <source>
        <dbReference type="SAM" id="MobiDB-lite"/>
    </source>
</evidence>
<dbReference type="EMBL" id="FN649137">
    <property type="protein sequence ID" value="CBN73983.1"/>
    <property type="molecule type" value="Genomic_DNA"/>
</dbReference>
<dbReference type="InterPro" id="IPR012677">
    <property type="entry name" value="Nucleotide-bd_a/b_plait_sf"/>
</dbReference>
<proteinExistence type="predicted"/>
<protein>
    <submittedName>
        <fullName evidence="8">Initiation factor eIF3 g subunit</fullName>
    </submittedName>
</protein>
<dbReference type="AlphaFoldDB" id="D8LTT6"/>
<dbReference type="OrthoDB" id="1749473at2759"/>
<evidence type="ECO:0000256" key="4">
    <source>
        <dbReference type="ARBA" id="ARBA00022917"/>
    </source>
</evidence>
<evidence type="ECO:0000259" key="7">
    <source>
        <dbReference type="PROSITE" id="PS50102"/>
    </source>
</evidence>
<dbReference type="SUPFAM" id="SSF54928">
    <property type="entry name" value="RNA-binding domain, RBD"/>
    <property type="match status" value="1"/>
</dbReference>
<feature type="compositionally biased region" description="Basic and acidic residues" evidence="6">
    <location>
        <begin position="87"/>
        <end position="115"/>
    </location>
</feature>
<dbReference type="PROSITE" id="PS50102">
    <property type="entry name" value="RRM"/>
    <property type="match status" value="1"/>
</dbReference>
<dbReference type="PANTHER" id="PTHR10352">
    <property type="entry name" value="EUKARYOTIC TRANSLATION INITIATION FACTOR 3 SUBUNIT G"/>
    <property type="match status" value="1"/>
</dbReference>
<keyword evidence="4" id="KW-0648">Protein biosynthesis</keyword>
<dbReference type="GO" id="GO:0005852">
    <property type="term" value="C:eukaryotic translation initiation factor 3 complex"/>
    <property type="evidence" value="ECO:0007669"/>
    <property type="project" value="InterPro"/>
</dbReference>
<sequence length="265" mass="29787">MPGRQAWGDDDDDDYLPPRQESAVDSKGVKSIVEYHFNTNGAKVKRTTKVKVFTEHTRVHKSCLERTQWNKFGLAAQGEDNPSSPIKWREEFRREPPRDSRKPEENPNSRGDPLKGPRGPRGGNHPMRTGARRGSPKEAALPEEEGLLRFSRSHLAVRALSGMDEVVPLLGQAWPRVYLAKDPETMQSRGFAFVSYYQKSDAESAMQALQGYGYDHLILKLEWAKPSLRDVATEGGLSGMRTSGYGERLAQDTKQQVSYASNLTR</sequence>
<organism evidence="8 9">
    <name type="scientific">Ectocarpus siliculosus</name>
    <name type="common">Brown alga</name>
    <name type="synonym">Conferva siliculosa</name>
    <dbReference type="NCBI Taxonomy" id="2880"/>
    <lineage>
        <taxon>Eukaryota</taxon>
        <taxon>Sar</taxon>
        <taxon>Stramenopiles</taxon>
        <taxon>Ochrophyta</taxon>
        <taxon>PX clade</taxon>
        <taxon>Phaeophyceae</taxon>
        <taxon>Ectocarpales</taxon>
        <taxon>Ectocarpaceae</taxon>
        <taxon>Ectocarpus</taxon>
    </lineage>
</organism>
<dbReference type="InterPro" id="IPR034240">
    <property type="entry name" value="eIF3G_RRM"/>
</dbReference>
<dbReference type="Gene3D" id="3.30.70.330">
    <property type="match status" value="1"/>
</dbReference>
<keyword evidence="1" id="KW-0963">Cytoplasm</keyword>
<dbReference type="EMBL" id="FN649732">
    <property type="protein sequence ID" value="CBN73983.1"/>
    <property type="molecule type" value="Genomic_DNA"/>
</dbReference>